<dbReference type="PANTHER" id="PTHR13399:SF2">
    <property type="entry name" value="TRANSLOCON-ASSOCIATED PROTEIN SUBUNIT GAMMA"/>
    <property type="match status" value="1"/>
</dbReference>
<accession>A0AAV2Q1Q5</accession>
<dbReference type="Pfam" id="PF15733">
    <property type="entry name" value="DUF4682"/>
    <property type="match status" value="1"/>
</dbReference>
<gene>
    <name evidence="4" type="ORF">MNOR_LOCUS5895</name>
</gene>
<feature type="region of interest" description="Disordered" evidence="2">
    <location>
        <begin position="73"/>
        <end position="109"/>
    </location>
</feature>
<dbReference type="Proteomes" id="UP001497623">
    <property type="component" value="Unassembled WGS sequence"/>
</dbReference>
<feature type="domain" description="TBC1" evidence="3">
    <location>
        <begin position="111"/>
        <end position="240"/>
    </location>
</feature>
<feature type="compositionally biased region" description="Polar residues" evidence="2">
    <location>
        <begin position="85"/>
        <end position="96"/>
    </location>
</feature>
<evidence type="ECO:0000259" key="3">
    <source>
        <dbReference type="Pfam" id="PF15733"/>
    </source>
</evidence>
<dbReference type="InterPro" id="IPR032738">
    <property type="entry name" value="Tbc1d30_C"/>
</dbReference>
<name>A0AAV2Q1Q5_MEGNR</name>
<organism evidence="4 5">
    <name type="scientific">Meganyctiphanes norvegica</name>
    <name type="common">Northern krill</name>
    <name type="synonym">Thysanopoda norvegica</name>
    <dbReference type="NCBI Taxonomy" id="48144"/>
    <lineage>
        <taxon>Eukaryota</taxon>
        <taxon>Metazoa</taxon>
        <taxon>Ecdysozoa</taxon>
        <taxon>Arthropoda</taxon>
        <taxon>Crustacea</taxon>
        <taxon>Multicrustacea</taxon>
        <taxon>Malacostraca</taxon>
        <taxon>Eumalacostraca</taxon>
        <taxon>Eucarida</taxon>
        <taxon>Euphausiacea</taxon>
        <taxon>Euphausiidae</taxon>
        <taxon>Meganyctiphanes</taxon>
    </lineage>
</organism>
<feature type="coiled-coil region" evidence="1">
    <location>
        <begin position="216"/>
        <end position="276"/>
    </location>
</feature>
<keyword evidence="1" id="KW-0175">Coiled coil</keyword>
<proteinExistence type="predicted"/>
<dbReference type="GO" id="GO:0005783">
    <property type="term" value="C:endoplasmic reticulum"/>
    <property type="evidence" value="ECO:0007669"/>
    <property type="project" value="TreeGrafter"/>
</dbReference>
<comment type="caution">
    <text evidence="4">The sequence shown here is derived from an EMBL/GenBank/DDBJ whole genome shotgun (WGS) entry which is preliminary data.</text>
</comment>
<evidence type="ECO:0000313" key="5">
    <source>
        <dbReference type="Proteomes" id="UP001497623"/>
    </source>
</evidence>
<dbReference type="PANTHER" id="PTHR13399">
    <property type="entry name" value="TRANSLOCON-ASSOCIATED PROTEIN TRAP , GAMMA SUBUNIT"/>
    <property type="match status" value="1"/>
</dbReference>
<evidence type="ECO:0000256" key="2">
    <source>
        <dbReference type="SAM" id="MobiDB-lite"/>
    </source>
</evidence>
<dbReference type="AlphaFoldDB" id="A0AAV2Q1Q5"/>
<feature type="non-terminal residue" evidence="4">
    <location>
        <position position="1"/>
    </location>
</feature>
<sequence>QTIVAISPFPFPGLVEMRDKYTYNITPWTQSVSSVAKRGLKLFYSDEDEEEYEDEDTKIAVATAFGFSGIFRKSSDQGRGHSPNRETLSVQHSQASRHSDHRENMRPNLDISALKKQYSRLRERQKQAHIILTASQLRSARSFGDTTSNCGSNNSQRSTPLTMNHLLRGKKALQSRARRTTPQGIIPSIPGVKRKIERKFSDTTVLHSQHRQYQQMHQEKLQCQKLQKQHIELQQRKQHQNKILLNQKNQNIYQPNQQLKIKKNCQQSKHEQLKQEKYKQKTIEKYLQQQTDQMQAQKTGSENSHERLKDLKRTLSPFVGPTGKVETLLWKDTERPNRRASLPVGIGLMEYAKECQSEMGKYNQII</sequence>
<protein>
    <recommendedName>
        <fullName evidence="3">TBC1 domain-containing protein</fullName>
    </recommendedName>
</protein>
<reference evidence="4 5" key="1">
    <citation type="submission" date="2024-05" db="EMBL/GenBank/DDBJ databases">
        <authorList>
            <person name="Wallberg A."/>
        </authorList>
    </citation>
    <scope>NUCLEOTIDE SEQUENCE [LARGE SCALE GENOMIC DNA]</scope>
</reference>
<dbReference type="EMBL" id="CAXKWB010002335">
    <property type="protein sequence ID" value="CAL4066648.1"/>
    <property type="molecule type" value="Genomic_DNA"/>
</dbReference>
<evidence type="ECO:0000313" key="4">
    <source>
        <dbReference type="EMBL" id="CAL4066648.1"/>
    </source>
</evidence>
<keyword evidence="5" id="KW-1185">Reference proteome</keyword>
<evidence type="ECO:0000256" key="1">
    <source>
        <dbReference type="SAM" id="Coils"/>
    </source>
</evidence>